<dbReference type="Proteomes" id="UP000730161">
    <property type="component" value="Unassembled WGS sequence"/>
</dbReference>
<evidence type="ECO:0000256" key="2">
    <source>
        <dbReference type="ARBA" id="ARBA00012720"/>
    </source>
</evidence>
<dbReference type="EC" id="4.2.99.18" evidence="2"/>
<evidence type="ECO:0000256" key="5">
    <source>
        <dbReference type="ARBA" id="ARBA00023204"/>
    </source>
</evidence>
<dbReference type="SUPFAM" id="SSF55945">
    <property type="entry name" value="TATA-box binding protein-like"/>
    <property type="match status" value="1"/>
</dbReference>
<dbReference type="InterPro" id="IPR012904">
    <property type="entry name" value="OGG_N"/>
</dbReference>
<comment type="similarity">
    <text evidence="1">Belongs to the type-1 OGG1 family.</text>
</comment>
<dbReference type="Gene3D" id="1.10.1670.10">
    <property type="entry name" value="Helix-hairpin-Helix base-excision DNA repair enzymes (C-terminal)"/>
    <property type="match status" value="1"/>
</dbReference>
<dbReference type="SMART" id="SM00478">
    <property type="entry name" value="ENDO3c"/>
    <property type="match status" value="1"/>
</dbReference>
<protein>
    <recommendedName>
        <fullName evidence="2">DNA-(apurinic or apyrimidinic site) lyase</fullName>
        <ecNumber evidence="2">4.2.99.18</ecNumber>
    </recommendedName>
</protein>
<accession>A0A8J7WAN3</accession>
<feature type="domain" description="HhH-GPD" evidence="10">
    <location>
        <begin position="116"/>
        <end position="275"/>
    </location>
</feature>
<keyword evidence="5" id="KW-0234">DNA repair</keyword>
<keyword evidence="4" id="KW-0378">Hydrolase</keyword>
<dbReference type="PANTHER" id="PTHR10242">
    <property type="entry name" value="8-OXOGUANINE DNA GLYCOSYLASE"/>
    <property type="match status" value="1"/>
</dbReference>
<evidence type="ECO:0000256" key="6">
    <source>
        <dbReference type="ARBA" id="ARBA00023239"/>
    </source>
</evidence>
<comment type="catalytic activity">
    <reaction evidence="9">
        <text>2'-deoxyribonucleotide-(2'-deoxyribose 5'-phosphate)-2'-deoxyribonucleotide-DNA = a 3'-end 2'-deoxyribonucleotide-(2,3-dehydro-2,3-deoxyribose 5'-phosphate)-DNA + a 5'-end 5'-phospho-2'-deoxyribonucleoside-DNA + H(+)</text>
        <dbReference type="Rhea" id="RHEA:66592"/>
        <dbReference type="Rhea" id="RHEA-COMP:13180"/>
        <dbReference type="Rhea" id="RHEA-COMP:16897"/>
        <dbReference type="Rhea" id="RHEA-COMP:17067"/>
        <dbReference type="ChEBI" id="CHEBI:15378"/>
        <dbReference type="ChEBI" id="CHEBI:136412"/>
        <dbReference type="ChEBI" id="CHEBI:157695"/>
        <dbReference type="ChEBI" id="CHEBI:167181"/>
        <dbReference type="EC" id="4.2.99.18"/>
    </reaction>
</comment>
<dbReference type="InterPro" id="IPR003265">
    <property type="entry name" value="HhH-GPD_domain"/>
</dbReference>
<evidence type="ECO:0000313" key="12">
    <source>
        <dbReference type="Proteomes" id="UP000730161"/>
    </source>
</evidence>
<dbReference type="Gene3D" id="1.10.340.30">
    <property type="entry name" value="Hypothetical protein, domain 2"/>
    <property type="match status" value="1"/>
</dbReference>
<evidence type="ECO:0000256" key="4">
    <source>
        <dbReference type="ARBA" id="ARBA00022801"/>
    </source>
</evidence>
<evidence type="ECO:0000256" key="3">
    <source>
        <dbReference type="ARBA" id="ARBA00022763"/>
    </source>
</evidence>
<evidence type="ECO:0000256" key="8">
    <source>
        <dbReference type="ARBA" id="ARBA00023295"/>
    </source>
</evidence>
<dbReference type="EMBL" id="JWHL01000009">
    <property type="protein sequence ID" value="MBR1369187.1"/>
    <property type="molecule type" value="Genomic_DNA"/>
</dbReference>
<keyword evidence="7" id="KW-0511">Multifunctional enzyme</keyword>
<dbReference type="InterPro" id="IPR052054">
    <property type="entry name" value="Oxidative_DNA_repair_enzyme"/>
</dbReference>
<sequence length="280" mass="32052">MEQCRILTLEGSALPFDLDITLGCGQVFRFEKIGRWWCGILGDEVVRIRQEGRDLHFAGTTEDQIIRYFDLDLDLEAILAGFPDEPLLASAVGHAYGLRIVRQPAWECTASYIVATFANIPGIRTRIRLLCERFGEEIRSGHYTFPQPGVLASSPLCDIRSCRVGYRDRFLCGTAGMIRDEPGWDRKIADLEYRDARKALMRYPGVGRKVADCILLFAFHRFEAVPVDVWIDRIMRTHYLEEGKRYSYDRIADQARAIFGPHAGYAQEYLFAARSQMIKK</sequence>
<dbReference type="RefSeq" id="WP_211530878.1">
    <property type="nucleotide sequence ID" value="NZ_JWHL01000009.1"/>
</dbReference>
<dbReference type="GO" id="GO:0140078">
    <property type="term" value="F:class I DNA-(apurinic or apyrimidinic site) endonuclease activity"/>
    <property type="evidence" value="ECO:0007669"/>
    <property type="project" value="UniProtKB-EC"/>
</dbReference>
<dbReference type="GO" id="GO:0006289">
    <property type="term" value="P:nucleotide-excision repair"/>
    <property type="evidence" value="ECO:0007669"/>
    <property type="project" value="InterPro"/>
</dbReference>
<gene>
    <name evidence="11" type="ORF">RJ53_06640</name>
</gene>
<dbReference type="GO" id="GO:0006284">
    <property type="term" value="P:base-excision repair"/>
    <property type="evidence" value="ECO:0007669"/>
    <property type="project" value="InterPro"/>
</dbReference>
<dbReference type="InterPro" id="IPR011257">
    <property type="entry name" value="DNA_glycosylase"/>
</dbReference>
<evidence type="ECO:0000256" key="7">
    <source>
        <dbReference type="ARBA" id="ARBA00023268"/>
    </source>
</evidence>
<dbReference type="AlphaFoldDB" id="A0A8J7WAN3"/>
<dbReference type="SUPFAM" id="SSF48150">
    <property type="entry name" value="DNA-glycosylase"/>
    <property type="match status" value="1"/>
</dbReference>
<comment type="caution">
    <text evidence="11">The sequence shown here is derived from an EMBL/GenBank/DDBJ whole genome shotgun (WGS) entry which is preliminary data.</text>
</comment>
<reference evidence="11" key="1">
    <citation type="submission" date="2014-12" db="EMBL/GenBank/DDBJ databases">
        <authorList>
            <person name="Huang H.-H."/>
            <person name="Chen S.-C."/>
            <person name="Lai M.-C."/>
        </authorList>
    </citation>
    <scope>NUCLEOTIDE SEQUENCE</scope>
    <source>
        <strain evidence="11">K1F9705b</strain>
    </source>
</reference>
<proteinExistence type="inferred from homology"/>
<keyword evidence="12" id="KW-1185">Reference proteome</keyword>
<dbReference type="InterPro" id="IPR023170">
    <property type="entry name" value="HhH_base_excis_C"/>
</dbReference>
<evidence type="ECO:0000256" key="9">
    <source>
        <dbReference type="ARBA" id="ARBA00044632"/>
    </source>
</evidence>
<evidence type="ECO:0000256" key="1">
    <source>
        <dbReference type="ARBA" id="ARBA00010679"/>
    </source>
</evidence>
<dbReference type="GO" id="GO:0008534">
    <property type="term" value="F:oxidized purine nucleobase lesion DNA N-glycosylase activity"/>
    <property type="evidence" value="ECO:0007669"/>
    <property type="project" value="InterPro"/>
</dbReference>
<keyword evidence="8" id="KW-0326">Glycosidase</keyword>
<dbReference type="PANTHER" id="PTHR10242:SF2">
    <property type="entry name" value="N-GLYCOSYLASE_DNA LYASE"/>
    <property type="match status" value="1"/>
</dbReference>
<keyword evidence="3" id="KW-0227">DNA damage</keyword>
<dbReference type="CDD" id="cd00056">
    <property type="entry name" value="ENDO3c"/>
    <property type="match status" value="1"/>
</dbReference>
<dbReference type="GO" id="GO:0003684">
    <property type="term" value="F:damaged DNA binding"/>
    <property type="evidence" value="ECO:0007669"/>
    <property type="project" value="InterPro"/>
</dbReference>
<name>A0A8J7WAN3_9EURY</name>
<dbReference type="Pfam" id="PF07934">
    <property type="entry name" value="OGG_N"/>
    <property type="match status" value="1"/>
</dbReference>
<dbReference type="Gene3D" id="3.30.310.260">
    <property type="match status" value="1"/>
</dbReference>
<evidence type="ECO:0000259" key="10">
    <source>
        <dbReference type="SMART" id="SM00478"/>
    </source>
</evidence>
<dbReference type="OrthoDB" id="14922at2157"/>
<evidence type="ECO:0000313" key="11">
    <source>
        <dbReference type="EMBL" id="MBR1369187.1"/>
    </source>
</evidence>
<organism evidence="11 12">
    <name type="scientific">Methanocalculus chunghsingensis</name>
    <dbReference type="NCBI Taxonomy" id="156457"/>
    <lineage>
        <taxon>Archaea</taxon>
        <taxon>Methanobacteriati</taxon>
        <taxon>Methanobacteriota</taxon>
        <taxon>Stenosarchaea group</taxon>
        <taxon>Methanomicrobia</taxon>
        <taxon>Methanomicrobiales</taxon>
        <taxon>Methanocalculaceae</taxon>
        <taxon>Methanocalculus</taxon>
    </lineage>
</organism>
<keyword evidence="6" id="KW-0456">Lyase</keyword>